<sequence>MPSTEKRSINAASHILYEKLFAAIKNQINDLDKKDRNAKAFATARKHAKNIGAGSLVAKPQPPTIPTSAEAKEAIQMHLVENSRPTVDEFTSRMGVPQNIIRTLLDTTEAIYYSYHNKYEGTPLHVSRTTFDK</sequence>
<protein>
    <submittedName>
        <fullName evidence="1">Uncharacterized protein</fullName>
    </submittedName>
</protein>
<keyword evidence="2" id="KW-1185">Reference proteome</keyword>
<reference evidence="1 2" key="1">
    <citation type="journal article" date="2018" name="Genome Biol. Evol.">
        <title>Multiple Roots of Fruiting Body Formation in Amoebozoa.</title>
        <authorList>
            <person name="Hillmann F."/>
            <person name="Forbes G."/>
            <person name="Novohradska S."/>
            <person name="Ferling I."/>
            <person name="Riege K."/>
            <person name="Groth M."/>
            <person name="Westermann M."/>
            <person name="Marz M."/>
            <person name="Spaller T."/>
            <person name="Winckler T."/>
            <person name="Schaap P."/>
            <person name="Glockner G."/>
        </authorList>
    </citation>
    <scope>NUCLEOTIDE SEQUENCE [LARGE SCALE GENOMIC DNA]</scope>
    <source>
        <strain evidence="1 2">Jena</strain>
    </source>
</reference>
<dbReference type="EMBL" id="MDYQ01000181">
    <property type="protein sequence ID" value="PRP79519.1"/>
    <property type="molecule type" value="Genomic_DNA"/>
</dbReference>
<evidence type="ECO:0000313" key="2">
    <source>
        <dbReference type="Proteomes" id="UP000241769"/>
    </source>
</evidence>
<dbReference type="Proteomes" id="UP000241769">
    <property type="component" value="Unassembled WGS sequence"/>
</dbReference>
<dbReference type="AlphaFoldDB" id="A0A2P6N6E3"/>
<proteinExistence type="predicted"/>
<gene>
    <name evidence="1" type="ORF">PROFUN_12710</name>
</gene>
<accession>A0A2P6N6E3</accession>
<evidence type="ECO:0000313" key="1">
    <source>
        <dbReference type="EMBL" id="PRP79519.1"/>
    </source>
</evidence>
<comment type="caution">
    <text evidence="1">The sequence shown here is derived from an EMBL/GenBank/DDBJ whole genome shotgun (WGS) entry which is preliminary data.</text>
</comment>
<organism evidence="1 2">
    <name type="scientific">Planoprotostelium fungivorum</name>
    <dbReference type="NCBI Taxonomy" id="1890364"/>
    <lineage>
        <taxon>Eukaryota</taxon>
        <taxon>Amoebozoa</taxon>
        <taxon>Evosea</taxon>
        <taxon>Variosea</taxon>
        <taxon>Cavosteliida</taxon>
        <taxon>Cavosteliaceae</taxon>
        <taxon>Planoprotostelium</taxon>
    </lineage>
</organism>
<name>A0A2P6N6E3_9EUKA</name>
<dbReference type="InParanoid" id="A0A2P6N6E3"/>